<dbReference type="SMART" id="SM00490">
    <property type="entry name" value="HELICc"/>
    <property type="match status" value="1"/>
</dbReference>
<dbReference type="FunFam" id="3.40.50.300:FF:002125">
    <property type="entry name" value="ATP-dependent helicase HrpB"/>
    <property type="match status" value="1"/>
</dbReference>
<dbReference type="Pfam" id="PF00270">
    <property type="entry name" value="DEAD"/>
    <property type="match status" value="1"/>
</dbReference>
<dbReference type="InterPro" id="IPR049614">
    <property type="entry name" value="HrpB_DEXH"/>
</dbReference>
<dbReference type="CDD" id="cd18791">
    <property type="entry name" value="SF2_C_RHA"/>
    <property type="match status" value="1"/>
</dbReference>
<dbReference type="GO" id="GO:0005524">
    <property type="term" value="F:ATP binding"/>
    <property type="evidence" value="ECO:0007669"/>
    <property type="project" value="UniProtKB-KW"/>
</dbReference>
<dbReference type="PANTHER" id="PTHR43519">
    <property type="entry name" value="ATP-DEPENDENT RNA HELICASE HRPB"/>
    <property type="match status" value="1"/>
</dbReference>
<evidence type="ECO:0000256" key="1">
    <source>
        <dbReference type="ARBA" id="ARBA00022741"/>
    </source>
</evidence>
<evidence type="ECO:0000313" key="7">
    <source>
        <dbReference type="EMBL" id="KIH76482.1"/>
    </source>
</evidence>
<dbReference type="InterPro" id="IPR027417">
    <property type="entry name" value="P-loop_NTPase"/>
</dbReference>
<dbReference type="GO" id="GO:0016787">
    <property type="term" value="F:hydrolase activity"/>
    <property type="evidence" value="ECO:0007669"/>
    <property type="project" value="UniProtKB-KW"/>
</dbReference>
<dbReference type="GO" id="GO:0003676">
    <property type="term" value="F:nucleic acid binding"/>
    <property type="evidence" value="ECO:0007669"/>
    <property type="project" value="InterPro"/>
</dbReference>
<keyword evidence="4" id="KW-0067">ATP-binding</keyword>
<accession>A0A0C2HUH5</accession>
<keyword evidence="3 7" id="KW-0347">Helicase</keyword>
<feature type="domain" description="Helicase C-terminal" evidence="6">
    <location>
        <begin position="206"/>
        <end position="370"/>
    </location>
</feature>
<dbReference type="Gene3D" id="1.20.120.1080">
    <property type="match status" value="1"/>
</dbReference>
<comment type="caution">
    <text evidence="7">The sequence shown here is derived from an EMBL/GenBank/DDBJ whole genome shotgun (WGS) entry which is preliminary data.</text>
</comment>
<keyword evidence="8" id="KW-1185">Reference proteome</keyword>
<dbReference type="CDD" id="cd17990">
    <property type="entry name" value="DEXHc_HrpB"/>
    <property type="match status" value="1"/>
</dbReference>
<dbReference type="SUPFAM" id="SSF52540">
    <property type="entry name" value="P-loop containing nucleoside triphosphate hydrolases"/>
    <property type="match status" value="1"/>
</dbReference>
<name>A0A0C2HUH5_9BACT</name>
<evidence type="ECO:0000256" key="2">
    <source>
        <dbReference type="ARBA" id="ARBA00022801"/>
    </source>
</evidence>
<organism evidence="7 8">
    <name type="scientific">Geoalkalibacter ferrihydriticus DSM 17813</name>
    <dbReference type="NCBI Taxonomy" id="1121915"/>
    <lineage>
        <taxon>Bacteria</taxon>
        <taxon>Pseudomonadati</taxon>
        <taxon>Thermodesulfobacteriota</taxon>
        <taxon>Desulfuromonadia</taxon>
        <taxon>Desulfuromonadales</taxon>
        <taxon>Geoalkalibacteraceae</taxon>
        <taxon>Geoalkalibacter</taxon>
    </lineage>
</organism>
<dbReference type="PROSITE" id="PS51194">
    <property type="entry name" value="HELICASE_CTER"/>
    <property type="match status" value="1"/>
</dbReference>
<dbReference type="Gene3D" id="3.40.50.300">
    <property type="entry name" value="P-loop containing nucleotide triphosphate hydrolases"/>
    <property type="match status" value="2"/>
</dbReference>
<proteinExistence type="predicted"/>
<evidence type="ECO:0000259" key="5">
    <source>
        <dbReference type="PROSITE" id="PS51192"/>
    </source>
</evidence>
<feature type="domain" description="Helicase ATP-binding" evidence="5">
    <location>
        <begin position="16"/>
        <end position="180"/>
    </location>
</feature>
<reference evidence="7 8" key="1">
    <citation type="submission" date="2014-12" db="EMBL/GenBank/DDBJ databases">
        <title>Genomes of Geoalkalibacter ferrihydriticus and Geoalkalibacter subterraneus, two haloalkaliphilic metal-reducing members of the Geobacteraceae.</title>
        <authorList>
            <person name="Badalamenti J.P."/>
            <person name="Torres C.I."/>
            <person name="Krajmalnik-Brown R."/>
            <person name="Bond D.R."/>
        </authorList>
    </citation>
    <scope>NUCLEOTIDE SEQUENCE [LARGE SCALE GENOMIC DNA]</scope>
    <source>
        <strain evidence="7 8">DSM 17813</strain>
    </source>
</reference>
<dbReference type="InterPro" id="IPR013689">
    <property type="entry name" value="RNA_helicase_ATP-dep_HrpB_C"/>
</dbReference>
<keyword evidence="1" id="KW-0547">Nucleotide-binding</keyword>
<dbReference type="GO" id="GO:0004386">
    <property type="term" value="F:helicase activity"/>
    <property type="evidence" value="ECO:0007669"/>
    <property type="project" value="UniProtKB-KW"/>
</dbReference>
<gene>
    <name evidence="7" type="ORF">GFER_09845</name>
</gene>
<evidence type="ECO:0000313" key="8">
    <source>
        <dbReference type="Proteomes" id="UP000035068"/>
    </source>
</evidence>
<dbReference type="SMART" id="SM00487">
    <property type="entry name" value="DEXDc"/>
    <property type="match status" value="1"/>
</dbReference>
<dbReference type="InterPro" id="IPR007502">
    <property type="entry name" value="Helicase-assoc_dom"/>
</dbReference>
<dbReference type="AlphaFoldDB" id="A0A0C2HUH5"/>
<dbReference type="EMBL" id="JWJD01000003">
    <property type="protein sequence ID" value="KIH76482.1"/>
    <property type="molecule type" value="Genomic_DNA"/>
</dbReference>
<sequence length="839" mass="92089">MEKTSLPIDLVLPQLRQALAARDAVVLQAPPGAGKTTRVPLALLDASWLAGRGILMLEPRRLAASNAARYMAALLGEKVGERVGYTIRFERCVSPRTRIEVVTEGILTRRLQSDPALEDVGLVIFDEFHERNLHSDLALALCRDAQQGLREDLRLLVMSATLDAEPVSRLLGDAPLITSAGRSHTLDIQYLNKDPQGPVAEVTARAVQRALGETEGDILVFLPGVAEIRRCQGLLAQSLAAHQLELCPLYGELSFAEQERAILPGARRKVVLATNIAETSLTIEGVRVVVDSGLARQARFEAASGLTRLETGRISAASAKQRAGRAGRLGPGVCYRLWSPATQGSLLPFTPPEIRHADLAELALELARWGIVEVQSLSWLDSPPTGTLAGARALLRELGALDAGGRITAHGLALSDLGAHPRLANLMLRGRALGVPRLACDLAALLAERDVLRGLGQPSHAADSDFSARIAALLRRRDADQGVPIGVDEGALRSVKRAARYWRKRLGGGEDRESVSVDLLGRLLGAAYPDRIAQRRGAETDRYLLANGRGARLSRHSALQSPPFLVAVEIFGGQRSEGEIRLASRLTREIIEDEFAHRLVWRREVHWSEREERVVAREIQGLEALVLRERSVAPSAEEQSEALLEGVRRLGLDALGWTKESRQFLARLEFVARADAEGGWPEVSPEALLERLDTWLAPFLGACRSRADLARLDPLTAMHSLLDWSRRQRLERLAPTHLEVPSGSRIRLDYQADGPPVLAVKLQELFGLAQTPRLAGGRVPVLIHLLSPARRPLAVTQDLCSFWDNVYPEVKKELSGRYPRHPWPDDPWNATATRFTKRK</sequence>
<dbReference type="RefSeq" id="WP_040099041.1">
    <property type="nucleotide sequence ID" value="NZ_JWJD01000003.1"/>
</dbReference>
<protein>
    <submittedName>
        <fullName evidence="7">ATP-dependent helicase</fullName>
    </submittedName>
</protein>
<dbReference type="SMART" id="SM00847">
    <property type="entry name" value="HA2"/>
    <property type="match status" value="1"/>
</dbReference>
<dbReference type="InterPro" id="IPR011545">
    <property type="entry name" value="DEAD/DEAH_box_helicase_dom"/>
</dbReference>
<evidence type="ECO:0000259" key="6">
    <source>
        <dbReference type="PROSITE" id="PS51194"/>
    </source>
</evidence>
<evidence type="ECO:0000256" key="3">
    <source>
        <dbReference type="ARBA" id="ARBA00022806"/>
    </source>
</evidence>
<dbReference type="InterPro" id="IPR014001">
    <property type="entry name" value="Helicase_ATP-bd"/>
</dbReference>
<dbReference type="PANTHER" id="PTHR43519:SF1">
    <property type="entry name" value="ATP-DEPENDENT RNA HELICASE HRPB"/>
    <property type="match status" value="1"/>
</dbReference>
<dbReference type="Pfam" id="PF08482">
    <property type="entry name" value="HrpB_C"/>
    <property type="match status" value="1"/>
</dbReference>
<evidence type="ECO:0000256" key="4">
    <source>
        <dbReference type="ARBA" id="ARBA00022840"/>
    </source>
</evidence>
<keyword evidence="2" id="KW-0378">Hydrolase</keyword>
<dbReference type="Pfam" id="PF00271">
    <property type="entry name" value="Helicase_C"/>
    <property type="match status" value="1"/>
</dbReference>
<dbReference type="InterPro" id="IPR001650">
    <property type="entry name" value="Helicase_C-like"/>
</dbReference>
<dbReference type="PROSITE" id="PS51192">
    <property type="entry name" value="HELICASE_ATP_BIND_1"/>
    <property type="match status" value="1"/>
</dbReference>
<dbReference type="PIRSF" id="PIRSF005496">
    <property type="entry name" value="ATP_hel_hrpB"/>
    <property type="match status" value="1"/>
</dbReference>
<dbReference type="NCBIfam" id="TIGR01970">
    <property type="entry name" value="DEAH_box_HrpB"/>
    <property type="match status" value="1"/>
</dbReference>
<dbReference type="Proteomes" id="UP000035068">
    <property type="component" value="Unassembled WGS sequence"/>
</dbReference>
<dbReference type="InterPro" id="IPR010225">
    <property type="entry name" value="HrpB"/>
</dbReference>